<sequence length="128" mass="13724">MIDCNGNFPENPTPNDPVRGFIAIYPALSSSSPDISTFAVRLELTSSACLTIPGGNIDDGVIPVVQPCISPPVNRQLFHLLSDDNANTARILWDEQDKCLTDLGNGTVVFQSCENAQGSVFVIEFGIV</sequence>
<organism evidence="1 2">
    <name type="scientific">Roridomyces roridus</name>
    <dbReference type="NCBI Taxonomy" id="1738132"/>
    <lineage>
        <taxon>Eukaryota</taxon>
        <taxon>Fungi</taxon>
        <taxon>Dikarya</taxon>
        <taxon>Basidiomycota</taxon>
        <taxon>Agaricomycotina</taxon>
        <taxon>Agaricomycetes</taxon>
        <taxon>Agaricomycetidae</taxon>
        <taxon>Agaricales</taxon>
        <taxon>Marasmiineae</taxon>
        <taxon>Mycenaceae</taxon>
        <taxon>Roridomyces</taxon>
    </lineage>
</organism>
<evidence type="ECO:0008006" key="3">
    <source>
        <dbReference type="Google" id="ProtNLM"/>
    </source>
</evidence>
<dbReference type="InterPro" id="IPR035992">
    <property type="entry name" value="Ricin_B-like_lectins"/>
</dbReference>
<protein>
    <recommendedName>
        <fullName evidence="3">Ricin B lectin domain-containing protein</fullName>
    </recommendedName>
</protein>
<reference evidence="1" key="1">
    <citation type="submission" date="2023-03" db="EMBL/GenBank/DDBJ databases">
        <title>Massive genome expansion in bonnet fungi (Mycena s.s.) driven by repeated elements and novel gene families across ecological guilds.</title>
        <authorList>
            <consortium name="Lawrence Berkeley National Laboratory"/>
            <person name="Harder C.B."/>
            <person name="Miyauchi S."/>
            <person name="Viragh M."/>
            <person name="Kuo A."/>
            <person name="Thoen E."/>
            <person name="Andreopoulos B."/>
            <person name="Lu D."/>
            <person name="Skrede I."/>
            <person name="Drula E."/>
            <person name="Henrissat B."/>
            <person name="Morin E."/>
            <person name="Kohler A."/>
            <person name="Barry K."/>
            <person name="LaButti K."/>
            <person name="Morin E."/>
            <person name="Salamov A."/>
            <person name="Lipzen A."/>
            <person name="Mereny Z."/>
            <person name="Hegedus B."/>
            <person name="Baldrian P."/>
            <person name="Stursova M."/>
            <person name="Weitz H."/>
            <person name="Taylor A."/>
            <person name="Grigoriev I.V."/>
            <person name="Nagy L.G."/>
            <person name="Martin F."/>
            <person name="Kauserud H."/>
        </authorList>
    </citation>
    <scope>NUCLEOTIDE SEQUENCE</scope>
    <source>
        <strain evidence="1">9284</strain>
    </source>
</reference>
<proteinExistence type="predicted"/>
<name>A0AAD7FDZ8_9AGAR</name>
<keyword evidence="2" id="KW-1185">Reference proteome</keyword>
<dbReference type="PROSITE" id="PS50231">
    <property type="entry name" value="RICIN_B_LECTIN"/>
    <property type="match status" value="1"/>
</dbReference>
<dbReference type="AlphaFoldDB" id="A0AAD7FDZ8"/>
<dbReference type="Proteomes" id="UP001221142">
    <property type="component" value="Unassembled WGS sequence"/>
</dbReference>
<evidence type="ECO:0000313" key="1">
    <source>
        <dbReference type="EMBL" id="KAJ7618452.1"/>
    </source>
</evidence>
<accession>A0AAD7FDZ8</accession>
<evidence type="ECO:0000313" key="2">
    <source>
        <dbReference type="Proteomes" id="UP001221142"/>
    </source>
</evidence>
<gene>
    <name evidence="1" type="ORF">FB45DRAFT_1033656</name>
</gene>
<dbReference type="EMBL" id="JARKIF010000019">
    <property type="protein sequence ID" value="KAJ7618452.1"/>
    <property type="molecule type" value="Genomic_DNA"/>
</dbReference>
<comment type="caution">
    <text evidence="1">The sequence shown here is derived from an EMBL/GenBank/DDBJ whole genome shotgun (WGS) entry which is preliminary data.</text>
</comment>
<dbReference type="SUPFAM" id="SSF50370">
    <property type="entry name" value="Ricin B-like lectins"/>
    <property type="match status" value="1"/>
</dbReference>